<organism evidence="1 2">
    <name type="scientific">Sclerotinia sclerotiorum (strain ATCC 18683 / 1980 / Ss-1)</name>
    <name type="common">White mold</name>
    <name type="synonym">Whetzelinia sclerotiorum</name>
    <dbReference type="NCBI Taxonomy" id="665079"/>
    <lineage>
        <taxon>Eukaryota</taxon>
        <taxon>Fungi</taxon>
        <taxon>Dikarya</taxon>
        <taxon>Ascomycota</taxon>
        <taxon>Pezizomycotina</taxon>
        <taxon>Leotiomycetes</taxon>
        <taxon>Helotiales</taxon>
        <taxon>Sclerotiniaceae</taxon>
        <taxon>Sclerotinia</taxon>
    </lineage>
</organism>
<dbReference type="AlphaFoldDB" id="A7ES02"/>
<proteinExistence type="predicted"/>
<gene>
    <name evidence="1" type="ORF">SS1G_08107</name>
</gene>
<dbReference type="EMBL" id="CH476630">
    <property type="protein sequence ID" value="EDN92244.1"/>
    <property type="molecule type" value="Genomic_DNA"/>
</dbReference>
<reference evidence="2" key="1">
    <citation type="journal article" date="2011" name="PLoS Genet.">
        <title>Genomic analysis of the necrotrophic fungal pathogens Sclerotinia sclerotiorum and Botrytis cinerea.</title>
        <authorList>
            <person name="Amselem J."/>
            <person name="Cuomo C.A."/>
            <person name="van Kan J.A."/>
            <person name="Viaud M."/>
            <person name="Benito E.P."/>
            <person name="Couloux A."/>
            <person name="Coutinho P.M."/>
            <person name="de Vries R.P."/>
            <person name="Dyer P.S."/>
            <person name="Fillinger S."/>
            <person name="Fournier E."/>
            <person name="Gout L."/>
            <person name="Hahn M."/>
            <person name="Kohn L."/>
            <person name="Lapalu N."/>
            <person name="Plummer K.M."/>
            <person name="Pradier J.M."/>
            <person name="Quevillon E."/>
            <person name="Sharon A."/>
            <person name="Simon A."/>
            <person name="ten Have A."/>
            <person name="Tudzynski B."/>
            <person name="Tudzynski P."/>
            <person name="Wincker P."/>
            <person name="Andrew M."/>
            <person name="Anthouard V."/>
            <person name="Beever R.E."/>
            <person name="Beffa R."/>
            <person name="Benoit I."/>
            <person name="Bouzid O."/>
            <person name="Brault B."/>
            <person name="Chen Z."/>
            <person name="Choquer M."/>
            <person name="Collemare J."/>
            <person name="Cotton P."/>
            <person name="Danchin E.G."/>
            <person name="Da Silva C."/>
            <person name="Gautier A."/>
            <person name="Giraud C."/>
            <person name="Giraud T."/>
            <person name="Gonzalez C."/>
            <person name="Grossetete S."/>
            <person name="Guldener U."/>
            <person name="Henrissat B."/>
            <person name="Howlett B.J."/>
            <person name="Kodira C."/>
            <person name="Kretschmer M."/>
            <person name="Lappartient A."/>
            <person name="Leroch M."/>
            <person name="Levis C."/>
            <person name="Mauceli E."/>
            <person name="Neuveglise C."/>
            <person name="Oeser B."/>
            <person name="Pearson M."/>
            <person name="Poulain J."/>
            <person name="Poussereau N."/>
            <person name="Quesneville H."/>
            <person name="Rascle C."/>
            <person name="Schumacher J."/>
            <person name="Segurens B."/>
            <person name="Sexton A."/>
            <person name="Silva E."/>
            <person name="Sirven C."/>
            <person name="Soanes D.M."/>
            <person name="Talbot N.J."/>
            <person name="Templeton M."/>
            <person name="Yandava C."/>
            <person name="Yarden O."/>
            <person name="Zeng Q."/>
            <person name="Rollins J.A."/>
            <person name="Lebrun M.H."/>
            <person name="Dickman M."/>
        </authorList>
    </citation>
    <scope>NUCLEOTIDE SEQUENCE [LARGE SCALE GENOMIC DNA]</scope>
    <source>
        <strain evidence="2">ATCC 18683 / 1980 / Ss-1</strain>
    </source>
</reference>
<evidence type="ECO:0000313" key="1">
    <source>
        <dbReference type="EMBL" id="EDN92244.1"/>
    </source>
</evidence>
<evidence type="ECO:0000313" key="2">
    <source>
        <dbReference type="Proteomes" id="UP000001312"/>
    </source>
</evidence>
<name>A7ES02_SCLS1</name>
<sequence length="68" mass="8115">MPTNLLDYVDTVKYTEFRRKHLWHLDSMQVVTGLVLYESKFIKLDKHSESKVNCAGTKNVRYQTLLRR</sequence>
<dbReference type="InParanoid" id="A7ES02"/>
<dbReference type="RefSeq" id="XP_001591480.1">
    <property type="nucleotide sequence ID" value="XM_001591430.1"/>
</dbReference>
<protein>
    <submittedName>
        <fullName evidence="1">Uncharacterized protein</fullName>
    </submittedName>
</protein>
<accession>A7ES02</accession>
<dbReference type="Proteomes" id="UP000001312">
    <property type="component" value="Unassembled WGS sequence"/>
</dbReference>
<keyword evidence="2" id="KW-1185">Reference proteome</keyword>
<dbReference type="GeneID" id="5487109"/>
<dbReference type="KEGG" id="ssl:SS1G_08107"/>